<dbReference type="Pfam" id="PF13579">
    <property type="entry name" value="Glyco_trans_4_4"/>
    <property type="match status" value="1"/>
</dbReference>
<evidence type="ECO:0000313" key="4">
    <source>
        <dbReference type="EMBL" id="GEO04638.1"/>
    </source>
</evidence>
<keyword evidence="1 4" id="KW-0808">Transferase</keyword>
<dbReference type="CDD" id="cd03794">
    <property type="entry name" value="GT4_WbuB-like"/>
    <property type="match status" value="1"/>
</dbReference>
<evidence type="ECO:0000259" key="3">
    <source>
        <dbReference type="Pfam" id="PF13579"/>
    </source>
</evidence>
<organism evidence="4 5">
    <name type="scientific">Adhaeribacter aerolatus</name>
    <dbReference type="NCBI Taxonomy" id="670289"/>
    <lineage>
        <taxon>Bacteria</taxon>
        <taxon>Pseudomonadati</taxon>
        <taxon>Bacteroidota</taxon>
        <taxon>Cytophagia</taxon>
        <taxon>Cytophagales</taxon>
        <taxon>Hymenobacteraceae</taxon>
        <taxon>Adhaeribacter</taxon>
    </lineage>
</organism>
<feature type="domain" description="Glycosyl transferase family 1" evidence="2">
    <location>
        <begin position="253"/>
        <end position="408"/>
    </location>
</feature>
<keyword evidence="5" id="KW-1185">Reference proteome</keyword>
<dbReference type="Pfam" id="PF00534">
    <property type="entry name" value="Glycos_transf_1"/>
    <property type="match status" value="1"/>
</dbReference>
<feature type="domain" description="Glycosyltransferase subfamily 4-like N-terminal" evidence="3">
    <location>
        <begin position="137"/>
        <end position="242"/>
    </location>
</feature>
<gene>
    <name evidence="4" type="ORF">AAE02nite_23020</name>
</gene>
<comment type="caution">
    <text evidence="4">The sequence shown here is derived from an EMBL/GenBank/DDBJ whole genome shotgun (WGS) entry which is preliminary data.</text>
</comment>
<dbReference type="GO" id="GO:0016757">
    <property type="term" value="F:glycosyltransferase activity"/>
    <property type="evidence" value="ECO:0007669"/>
    <property type="project" value="InterPro"/>
</dbReference>
<dbReference type="GO" id="GO:0009103">
    <property type="term" value="P:lipopolysaccharide biosynthetic process"/>
    <property type="evidence" value="ECO:0007669"/>
    <property type="project" value="TreeGrafter"/>
</dbReference>
<sequence length="439" mass="49419">MAAVPDNEKIQVLFITYYWPPSGGAGVQRCLKFVKNLPAYNIIPTVVTVSEKGASYQVLDESLAADIPTGTRVIRTSTNEPFEYYKKLTGKKEIPYGGFANEQKGSLVQKFFKFLRGNLFIPDARVGWNKFALKDCADLLAKEKFAAIITTSPPHSTQLIGLELQQKFKIKWIADLRDPWTDIYYYKDLQHTTVAKKIDQNYERAVIQKADALLVTSTDTKRLFLAKAPEVESAKISVIPNGYDEEDFTLPSAPPPDAFVITYTGTLTEIYNIEAFLKALAKITTVHPDIPFQLRFVGKVSAEVKAQIEDAGLQHLTHLIPFVPHSESVKYLLSSTILLMGIPDVENNYCILPGKLFEYLAANKPIVCIGPIHSDADHIIDECGAGRVFHYAAFDLIYDHLDQLSHAWKINHNLDLPFVNYQRYSRFNLTGELAKIIRD</sequence>
<dbReference type="EMBL" id="BJYS01000016">
    <property type="protein sequence ID" value="GEO04638.1"/>
    <property type="molecule type" value="Genomic_DNA"/>
</dbReference>
<dbReference type="PANTHER" id="PTHR46401">
    <property type="entry name" value="GLYCOSYLTRANSFERASE WBBK-RELATED"/>
    <property type="match status" value="1"/>
</dbReference>
<dbReference type="InterPro" id="IPR001296">
    <property type="entry name" value="Glyco_trans_1"/>
</dbReference>
<protein>
    <submittedName>
        <fullName evidence="4">Glycosyl transferase family 1</fullName>
    </submittedName>
</protein>
<evidence type="ECO:0000313" key="5">
    <source>
        <dbReference type="Proteomes" id="UP000321532"/>
    </source>
</evidence>
<accession>A0A512AY44</accession>
<dbReference type="AlphaFoldDB" id="A0A512AY44"/>
<reference evidence="4 5" key="1">
    <citation type="submission" date="2019-07" db="EMBL/GenBank/DDBJ databases">
        <title>Whole genome shotgun sequence of Adhaeribacter aerolatus NBRC 106133.</title>
        <authorList>
            <person name="Hosoyama A."/>
            <person name="Uohara A."/>
            <person name="Ohji S."/>
            <person name="Ichikawa N."/>
        </authorList>
    </citation>
    <scope>NUCLEOTIDE SEQUENCE [LARGE SCALE GENOMIC DNA]</scope>
    <source>
        <strain evidence="4 5">NBRC 106133</strain>
    </source>
</reference>
<name>A0A512AY44_9BACT</name>
<dbReference type="Proteomes" id="UP000321532">
    <property type="component" value="Unassembled WGS sequence"/>
</dbReference>
<dbReference type="PANTHER" id="PTHR46401:SF2">
    <property type="entry name" value="GLYCOSYLTRANSFERASE WBBK-RELATED"/>
    <property type="match status" value="1"/>
</dbReference>
<dbReference type="Gene3D" id="3.40.50.2000">
    <property type="entry name" value="Glycogen Phosphorylase B"/>
    <property type="match status" value="2"/>
</dbReference>
<dbReference type="RefSeq" id="WP_246150985.1">
    <property type="nucleotide sequence ID" value="NZ_BJYS01000016.1"/>
</dbReference>
<dbReference type="SUPFAM" id="SSF53756">
    <property type="entry name" value="UDP-Glycosyltransferase/glycogen phosphorylase"/>
    <property type="match status" value="1"/>
</dbReference>
<evidence type="ECO:0000259" key="2">
    <source>
        <dbReference type="Pfam" id="PF00534"/>
    </source>
</evidence>
<evidence type="ECO:0000256" key="1">
    <source>
        <dbReference type="ARBA" id="ARBA00022679"/>
    </source>
</evidence>
<dbReference type="InterPro" id="IPR028098">
    <property type="entry name" value="Glyco_trans_4-like_N"/>
</dbReference>
<proteinExistence type="predicted"/>